<dbReference type="Pfam" id="PF01814">
    <property type="entry name" value="Hemerythrin"/>
    <property type="match status" value="1"/>
</dbReference>
<feature type="domain" description="Hemerythrin-like" evidence="1">
    <location>
        <begin position="10"/>
        <end position="124"/>
    </location>
</feature>
<name>A0A6H9YL95_9ACTN</name>
<dbReference type="PANTHER" id="PTHR35585:SF1">
    <property type="entry name" value="HHE DOMAIN PROTEIN (AFU_ORTHOLOGUE AFUA_4G00730)"/>
    <property type="match status" value="1"/>
</dbReference>
<reference evidence="2 3" key="1">
    <citation type="submission" date="2019-09" db="EMBL/GenBank/DDBJ databases">
        <title>Actinomadura physcomitrii sp. nov., a novel actinomycete isolated from moss [Physcomitrium sphaericum (Ludw) Fuernr].</title>
        <authorList>
            <person name="Zhuang X."/>
            <person name="Liu C."/>
        </authorList>
    </citation>
    <scope>NUCLEOTIDE SEQUENCE [LARGE SCALE GENOMIC DNA]</scope>
    <source>
        <strain evidence="2 3">HMC1</strain>
    </source>
</reference>
<evidence type="ECO:0000313" key="3">
    <source>
        <dbReference type="Proteomes" id="UP000468735"/>
    </source>
</evidence>
<dbReference type="OrthoDB" id="3212362at2"/>
<dbReference type="CDD" id="cd12108">
    <property type="entry name" value="Hr-like"/>
    <property type="match status" value="1"/>
</dbReference>
<dbReference type="InterPro" id="IPR012312">
    <property type="entry name" value="Hemerythrin-like"/>
</dbReference>
<dbReference type="PANTHER" id="PTHR35585">
    <property type="entry name" value="HHE DOMAIN PROTEIN (AFU_ORTHOLOGUE AFUA_4G00730)"/>
    <property type="match status" value="1"/>
</dbReference>
<organism evidence="2 3">
    <name type="scientific">Actinomadura rudentiformis</name>
    <dbReference type="NCBI Taxonomy" id="359158"/>
    <lineage>
        <taxon>Bacteria</taxon>
        <taxon>Bacillati</taxon>
        <taxon>Actinomycetota</taxon>
        <taxon>Actinomycetes</taxon>
        <taxon>Streptosporangiales</taxon>
        <taxon>Thermomonosporaceae</taxon>
        <taxon>Actinomadura</taxon>
    </lineage>
</organism>
<dbReference type="Gene3D" id="1.20.120.520">
    <property type="entry name" value="nmb1532 protein domain like"/>
    <property type="match status" value="1"/>
</dbReference>
<evidence type="ECO:0000313" key="2">
    <source>
        <dbReference type="EMBL" id="KAB2342649.1"/>
    </source>
</evidence>
<proteinExistence type="predicted"/>
<gene>
    <name evidence="2" type="ORF">F8566_37015</name>
</gene>
<dbReference type="AlphaFoldDB" id="A0A6H9YL95"/>
<accession>A0A6H9YL95</accession>
<dbReference type="Proteomes" id="UP000468735">
    <property type="component" value="Unassembled WGS sequence"/>
</dbReference>
<evidence type="ECO:0000259" key="1">
    <source>
        <dbReference type="Pfam" id="PF01814"/>
    </source>
</evidence>
<protein>
    <submittedName>
        <fullName evidence="2">Hemerythrin domain-containing protein</fullName>
    </submittedName>
</protein>
<dbReference type="EMBL" id="WBMT01000021">
    <property type="protein sequence ID" value="KAB2342649.1"/>
    <property type="molecule type" value="Genomic_DNA"/>
</dbReference>
<sequence>MAKQNDDTVVGLLLRQHTEIRNLFSKVEKSNGKAREEAFGQLRHLLAVHETAEEEIVHPFARRTIGNGERIIDARLKEEKSAKEILQELEKSGTESPEFDRLFERLHKAVEAHSEQEERLEFPEIAEKASAQQLKGMQAAVKAAEAVAPTHPHPGTESATKNIALGPMAAVMDRTRDAIRKAMG</sequence>
<comment type="caution">
    <text evidence="2">The sequence shown here is derived from an EMBL/GenBank/DDBJ whole genome shotgun (WGS) entry which is preliminary data.</text>
</comment>
<keyword evidence="3" id="KW-1185">Reference proteome</keyword>
<dbReference type="RefSeq" id="WP_151566672.1">
    <property type="nucleotide sequence ID" value="NZ_WBMT01000021.1"/>
</dbReference>